<evidence type="ECO:0000313" key="4">
    <source>
        <dbReference type="Proteomes" id="UP000001544"/>
    </source>
</evidence>
<reference evidence="3 4" key="1">
    <citation type="journal article" date="2011" name="Environ. Microbiol.">
        <title>Genome of alkaliphilic Bacillus pseudofirmus OF4 reveals adaptations that support the ability to grow in an external pH range from 7.5 to 11.4.</title>
        <authorList>
            <person name="Janto B."/>
            <person name="Ahmed A."/>
            <person name="Ito M."/>
            <person name="Liu J."/>
            <person name="Hicks D.B."/>
            <person name="Pagni S."/>
            <person name="Fackelmayer O.J."/>
            <person name="Smith T.A."/>
            <person name="Earl J."/>
            <person name="Elbourne L.D."/>
            <person name="Hassan K."/>
            <person name="Paulsen I.T."/>
            <person name="Kolsto A.B."/>
            <person name="Tourasse N.J."/>
            <person name="Ehrlich G.D."/>
            <person name="Boissy R."/>
            <person name="Ivey D.M."/>
            <person name="Li G."/>
            <person name="Xue Y."/>
            <person name="Ma Y."/>
            <person name="Hu F.Z."/>
            <person name="Krulwich T.A."/>
        </authorList>
    </citation>
    <scope>NUCLEOTIDE SEQUENCE [LARGE SCALE GENOMIC DNA]</scope>
    <source>
        <strain evidence="4">ATCC BAA-2126 / JCM 17055 / OF4</strain>
    </source>
</reference>
<protein>
    <submittedName>
        <fullName evidence="3">Uncharacterized protein</fullName>
    </submittedName>
</protein>
<dbReference type="Proteomes" id="UP000001544">
    <property type="component" value="Chromosome"/>
</dbReference>
<keyword evidence="2" id="KW-1133">Transmembrane helix</keyword>
<dbReference type="HOGENOM" id="CLU_2271790_0_0_9"/>
<keyword evidence="4" id="KW-1185">Reference proteome</keyword>
<dbReference type="KEGG" id="bpf:BpOF4_04520"/>
<evidence type="ECO:0000313" key="3">
    <source>
        <dbReference type="EMBL" id="ADC48968.1"/>
    </source>
</evidence>
<proteinExistence type="predicted"/>
<gene>
    <name evidence="3" type="ordered locus">BpOF4_04520</name>
</gene>
<dbReference type="RefSeq" id="WP_012960242.1">
    <property type="nucleotide sequence ID" value="NC_013791.2"/>
</dbReference>
<keyword evidence="2" id="KW-0812">Transmembrane</keyword>
<feature type="coiled-coil region" evidence="1">
    <location>
        <begin position="17"/>
        <end position="46"/>
    </location>
</feature>
<feature type="transmembrane region" description="Helical" evidence="2">
    <location>
        <begin position="69"/>
        <end position="94"/>
    </location>
</feature>
<keyword evidence="1" id="KW-0175">Coiled coil</keyword>
<keyword evidence="2" id="KW-0472">Membrane</keyword>
<name>D3FYT5_ALKPO</name>
<dbReference type="STRING" id="398511.BpOF4_04520"/>
<accession>D3FYT5</accession>
<dbReference type="AlphaFoldDB" id="D3FYT5"/>
<evidence type="ECO:0000256" key="2">
    <source>
        <dbReference type="SAM" id="Phobius"/>
    </source>
</evidence>
<evidence type="ECO:0000256" key="1">
    <source>
        <dbReference type="SAM" id="Coils"/>
    </source>
</evidence>
<dbReference type="EMBL" id="CP001878">
    <property type="protein sequence ID" value="ADC48968.1"/>
    <property type="molecule type" value="Genomic_DNA"/>
</dbReference>
<sequence>MGAFKNWYTKQDAKYQAKKAENAAKAETVKLNAEQAQKEHEEFADKTKAVGRKVQRVGCGLTFLLTFPIVGLLLGPIGFVLGLALGGLLFAAMVMSGKKAKA</sequence>
<organism evidence="3 4">
    <name type="scientific">Alkalihalophilus pseudofirmus (strain ATCC BAA-2126 / JCM 17055 / OF4)</name>
    <name type="common">Bacillus pseudofirmus</name>
    <dbReference type="NCBI Taxonomy" id="398511"/>
    <lineage>
        <taxon>Bacteria</taxon>
        <taxon>Bacillati</taxon>
        <taxon>Bacillota</taxon>
        <taxon>Bacilli</taxon>
        <taxon>Bacillales</taxon>
        <taxon>Bacillaceae</taxon>
        <taxon>Alkalihalophilus</taxon>
    </lineage>
</organism>